<organism evidence="2 3">
    <name type="scientific">Gloeobacter kilaueensis (strain ATCC BAA-2537 / CCAP 1431/1 / ULC 316 / JS1)</name>
    <dbReference type="NCBI Taxonomy" id="1183438"/>
    <lineage>
        <taxon>Bacteria</taxon>
        <taxon>Bacillati</taxon>
        <taxon>Cyanobacteriota</taxon>
        <taxon>Cyanophyceae</taxon>
        <taxon>Gloeobacterales</taxon>
        <taxon>Gloeobacteraceae</taxon>
        <taxon>Gloeobacter</taxon>
    </lineage>
</organism>
<gene>
    <name evidence="2" type="ORF">GKIL_3400</name>
</gene>
<dbReference type="KEGG" id="glj:GKIL_3400"/>
<accession>U5QL33</accession>
<dbReference type="PATRIC" id="fig|1183438.3.peg.3339"/>
<dbReference type="HOGENOM" id="CLU_068009_0_0_3"/>
<dbReference type="Pfam" id="PF03734">
    <property type="entry name" value="YkuD"/>
    <property type="match status" value="1"/>
</dbReference>
<dbReference type="OrthoDB" id="186490at2"/>
<dbReference type="GO" id="GO:0016740">
    <property type="term" value="F:transferase activity"/>
    <property type="evidence" value="ECO:0007669"/>
    <property type="project" value="InterPro"/>
</dbReference>
<keyword evidence="3" id="KW-1185">Reference proteome</keyword>
<sequence length="224" mass="24010">MANAGPIPETTSQMILVTSGDWPAIAGRLQRYSRVSGSWQPVGEAWPVVLGRSGLGWGAGLAPPGEGPRKREGDGRSPAGVYRLGKAYGYSDLPPTGTALAYRSLGEADRCVDDPKAAEYNRVVTIGPDLPARWSSAEVMRRTDELYRWVIVVGHNSDPPQPGGGSCIFLHVWAGATSPTAGCTAMPRERIEALLGWLRPEAEPVLVQLPVASYQALRKPWGLP</sequence>
<name>U5QL33_GLOK1</name>
<dbReference type="EMBL" id="CP003587">
    <property type="protein sequence ID" value="AGY59646.1"/>
    <property type="molecule type" value="Genomic_DNA"/>
</dbReference>
<dbReference type="STRING" id="1183438.GKIL_3400"/>
<reference evidence="2 3" key="1">
    <citation type="journal article" date="2013" name="PLoS ONE">
        <title>Cultivation and Complete Genome Sequencing of Gloeobacter kilaueensis sp. nov., from a Lava Cave in Kilauea Caldera, Hawai'i.</title>
        <authorList>
            <person name="Saw J.H."/>
            <person name="Schatz M."/>
            <person name="Brown M.V."/>
            <person name="Kunkel D.D."/>
            <person name="Foster J.S."/>
            <person name="Shick H."/>
            <person name="Christensen S."/>
            <person name="Hou S."/>
            <person name="Wan X."/>
            <person name="Donachie S.P."/>
        </authorList>
    </citation>
    <scope>NUCLEOTIDE SEQUENCE [LARGE SCALE GENOMIC DNA]</scope>
    <source>
        <strain evidence="3">JS</strain>
    </source>
</reference>
<dbReference type="Proteomes" id="UP000017396">
    <property type="component" value="Chromosome"/>
</dbReference>
<dbReference type="PANTHER" id="PTHR38589">
    <property type="entry name" value="BLR0621 PROTEIN"/>
    <property type="match status" value="1"/>
</dbReference>
<dbReference type="eggNOG" id="COG3786">
    <property type="taxonomic scope" value="Bacteria"/>
</dbReference>
<evidence type="ECO:0000259" key="1">
    <source>
        <dbReference type="Pfam" id="PF03734"/>
    </source>
</evidence>
<dbReference type="PANTHER" id="PTHR38589:SF1">
    <property type="entry name" value="BLR0621 PROTEIN"/>
    <property type="match status" value="1"/>
</dbReference>
<protein>
    <recommendedName>
        <fullName evidence="1">L,D-TPase catalytic domain-containing protein</fullName>
    </recommendedName>
</protein>
<dbReference type="InterPro" id="IPR005490">
    <property type="entry name" value="LD_TPept_cat_dom"/>
</dbReference>
<evidence type="ECO:0000313" key="3">
    <source>
        <dbReference type="Proteomes" id="UP000017396"/>
    </source>
</evidence>
<evidence type="ECO:0000313" key="2">
    <source>
        <dbReference type="EMBL" id="AGY59646.1"/>
    </source>
</evidence>
<proteinExistence type="predicted"/>
<feature type="domain" description="L,D-TPase catalytic" evidence="1">
    <location>
        <begin position="44"/>
        <end position="206"/>
    </location>
</feature>
<dbReference type="AlphaFoldDB" id="U5QL33"/>